<dbReference type="Gene3D" id="3.10.450.70">
    <property type="entry name" value="Disulphide bond isomerase, DsbC/G, N-terminal"/>
    <property type="match status" value="1"/>
</dbReference>
<evidence type="ECO:0000313" key="10">
    <source>
        <dbReference type="EMBL" id="VWB54095.1"/>
    </source>
</evidence>
<dbReference type="InterPro" id="IPR033954">
    <property type="entry name" value="DiS-bond_Isoase_DsbC/G"/>
</dbReference>
<feature type="domain" description="Disulphide bond isomerase DsbC/G N-terminal" evidence="8">
    <location>
        <begin position="25"/>
        <end position="92"/>
    </location>
</feature>
<keyword evidence="4 7" id="KW-0574">Periplasm</keyword>
<dbReference type="InterPro" id="IPR018950">
    <property type="entry name" value="DiS-bond_isomerase_DsbC/G_N"/>
</dbReference>
<accession>A0A6J5DYN4</accession>
<dbReference type="Proteomes" id="UP000494330">
    <property type="component" value="Unassembled WGS sequence"/>
</dbReference>
<dbReference type="SUPFAM" id="SSF54423">
    <property type="entry name" value="DsbC/DsbG N-terminal domain-like"/>
    <property type="match status" value="1"/>
</dbReference>
<evidence type="ECO:0000313" key="11">
    <source>
        <dbReference type="Proteomes" id="UP000494330"/>
    </source>
</evidence>
<proteinExistence type="inferred from homology"/>
<dbReference type="RefSeq" id="WP_081896709.1">
    <property type="nucleotide sequence ID" value="NZ_CABVQD010000006.1"/>
</dbReference>
<evidence type="ECO:0000256" key="6">
    <source>
        <dbReference type="ARBA" id="ARBA00023284"/>
    </source>
</evidence>
<evidence type="ECO:0000256" key="7">
    <source>
        <dbReference type="RuleBase" id="RU364038"/>
    </source>
</evidence>
<dbReference type="PANTHER" id="PTHR35272">
    <property type="entry name" value="THIOL:DISULFIDE INTERCHANGE PROTEIN DSBC-RELATED"/>
    <property type="match status" value="1"/>
</dbReference>
<comment type="similarity">
    <text evidence="2 7">Belongs to the thioredoxin family. DsbC subfamily.</text>
</comment>
<keyword evidence="3 7" id="KW-0732">Signal</keyword>
<dbReference type="CDD" id="cd03020">
    <property type="entry name" value="DsbA_DsbC_DsbG"/>
    <property type="match status" value="1"/>
</dbReference>
<dbReference type="PANTHER" id="PTHR35272:SF3">
    <property type="entry name" value="THIOL:DISULFIDE INTERCHANGE PROTEIN DSBC"/>
    <property type="match status" value="1"/>
</dbReference>
<reference evidence="10 11" key="1">
    <citation type="submission" date="2019-09" db="EMBL/GenBank/DDBJ databases">
        <authorList>
            <person name="Depoorter E."/>
        </authorList>
    </citation>
    <scope>NUCLEOTIDE SEQUENCE [LARGE SCALE GENOMIC DNA]</scope>
    <source>
        <strain evidence="10">LMG 30113</strain>
    </source>
</reference>
<organism evidence="10 11">
    <name type="scientific">Burkholderia paludis</name>
    <dbReference type="NCBI Taxonomy" id="1506587"/>
    <lineage>
        <taxon>Bacteria</taxon>
        <taxon>Pseudomonadati</taxon>
        <taxon>Pseudomonadota</taxon>
        <taxon>Betaproteobacteria</taxon>
        <taxon>Burkholderiales</taxon>
        <taxon>Burkholderiaceae</taxon>
        <taxon>Burkholderia</taxon>
        <taxon>Burkholderia cepacia complex</taxon>
    </lineage>
</organism>
<dbReference type="InterPro" id="IPR009094">
    <property type="entry name" value="DiS-bond_isomerase_DsbC/G_N_sf"/>
</dbReference>
<dbReference type="AlphaFoldDB" id="A0A6J5DYN4"/>
<dbReference type="Gene3D" id="3.40.30.10">
    <property type="entry name" value="Glutaredoxin"/>
    <property type="match status" value="1"/>
</dbReference>
<comment type="function">
    <text evidence="7">Required for disulfide bond formation in some periplasmic proteins. Acts by transferring its disulfide bond to other proteins and is reduced in the process.</text>
</comment>
<dbReference type="EMBL" id="CABVQD010000006">
    <property type="protein sequence ID" value="VWB54095.1"/>
    <property type="molecule type" value="Genomic_DNA"/>
</dbReference>
<keyword evidence="11" id="KW-1185">Reference proteome</keyword>
<evidence type="ECO:0000256" key="2">
    <source>
        <dbReference type="ARBA" id="ARBA00009813"/>
    </source>
</evidence>
<sequence length="240" mass="26594">MPGNSKILATSFLAIVLAATHGKSFATHDEGDLKKILQAKIPELKIDTVEKSPIPGLYEVIANTRIFYSDPTGAHIVIGNIINTSSQKDLTEIRSKEINSIDISSLPFHNAITTIKGNGKRVIVTFFDPNCSFCKNMSFELDKIPDSTIHIFLYPILSKDSVEKSRTILCSDNPSLAWRQWFKEGKITTSRTPCQPDIKNLISLGNKLNIKGTPTTFLPSGERVEGFISGNDLISRIERM</sequence>
<keyword evidence="5" id="KW-1015">Disulfide bond</keyword>
<dbReference type="InterPro" id="IPR012336">
    <property type="entry name" value="Thioredoxin-like_fold"/>
</dbReference>
<dbReference type="InterPro" id="IPR036249">
    <property type="entry name" value="Thioredoxin-like_sf"/>
</dbReference>
<feature type="domain" description="Thioredoxin-like fold" evidence="9">
    <location>
        <begin position="116"/>
        <end position="234"/>
    </location>
</feature>
<evidence type="ECO:0000259" key="9">
    <source>
        <dbReference type="Pfam" id="PF13098"/>
    </source>
</evidence>
<dbReference type="Pfam" id="PF10411">
    <property type="entry name" value="DsbC_N"/>
    <property type="match status" value="1"/>
</dbReference>
<dbReference type="InterPro" id="IPR051470">
    <property type="entry name" value="Thiol:disulfide_interchange"/>
</dbReference>
<comment type="subcellular location">
    <subcellularLocation>
        <location evidence="1 7">Periplasm</location>
    </subcellularLocation>
</comment>
<evidence type="ECO:0000259" key="8">
    <source>
        <dbReference type="Pfam" id="PF10411"/>
    </source>
</evidence>
<gene>
    <name evidence="10" type="ORF">BPA30113_02356</name>
</gene>
<keyword evidence="6 7" id="KW-0676">Redox-active center</keyword>
<protein>
    <recommendedName>
        <fullName evidence="7">Thiol:disulfide interchange protein</fullName>
    </recommendedName>
</protein>
<dbReference type="Pfam" id="PF13098">
    <property type="entry name" value="Thioredoxin_2"/>
    <property type="match status" value="1"/>
</dbReference>
<dbReference type="GO" id="GO:0042597">
    <property type="term" value="C:periplasmic space"/>
    <property type="evidence" value="ECO:0007669"/>
    <property type="project" value="UniProtKB-SubCell"/>
</dbReference>
<evidence type="ECO:0000256" key="1">
    <source>
        <dbReference type="ARBA" id="ARBA00004418"/>
    </source>
</evidence>
<evidence type="ECO:0000256" key="3">
    <source>
        <dbReference type="ARBA" id="ARBA00022729"/>
    </source>
</evidence>
<name>A0A6J5DYN4_9BURK</name>
<dbReference type="SUPFAM" id="SSF52833">
    <property type="entry name" value="Thioredoxin-like"/>
    <property type="match status" value="1"/>
</dbReference>
<evidence type="ECO:0000256" key="5">
    <source>
        <dbReference type="ARBA" id="ARBA00023157"/>
    </source>
</evidence>
<evidence type="ECO:0000256" key="4">
    <source>
        <dbReference type="ARBA" id="ARBA00022764"/>
    </source>
</evidence>